<evidence type="ECO:0000313" key="5">
    <source>
        <dbReference type="Ensembl" id="ENSAOWP00000002692.1"/>
    </source>
</evidence>
<dbReference type="GO" id="GO:0002250">
    <property type="term" value="P:adaptive immune response"/>
    <property type="evidence" value="ECO:0007669"/>
    <property type="project" value="UniProtKB-KW"/>
</dbReference>
<dbReference type="PROSITE" id="PS50835">
    <property type="entry name" value="IG_LIKE"/>
    <property type="match status" value="1"/>
</dbReference>
<dbReference type="PANTHER" id="PTHR23266">
    <property type="entry name" value="IMMUNOGLOBULIN HEAVY CHAIN"/>
    <property type="match status" value="1"/>
</dbReference>
<dbReference type="AlphaFoldDB" id="A0A8B9P0W2"/>
<reference evidence="5" key="1">
    <citation type="submission" date="2025-08" db="UniProtKB">
        <authorList>
            <consortium name="Ensembl"/>
        </authorList>
    </citation>
    <scope>IDENTIFICATION</scope>
</reference>
<name>A0A8B9P0W2_APTOW</name>
<keyword evidence="6" id="KW-1185">Reference proteome</keyword>
<dbReference type="GO" id="GO:0019814">
    <property type="term" value="C:immunoglobulin complex"/>
    <property type="evidence" value="ECO:0007669"/>
    <property type="project" value="UniProtKB-KW"/>
</dbReference>
<proteinExistence type="predicted"/>
<protein>
    <recommendedName>
        <fullName evidence="4">Ig-like domain-containing protein</fullName>
    </recommendedName>
</protein>
<dbReference type="GO" id="GO:0005576">
    <property type="term" value="C:extracellular region"/>
    <property type="evidence" value="ECO:0007669"/>
    <property type="project" value="UniProtKB-ARBA"/>
</dbReference>
<dbReference type="InterPro" id="IPR050199">
    <property type="entry name" value="IgHV"/>
</dbReference>
<dbReference type="Ensembl" id="ENSAOWT00000003092.1">
    <property type="protein sequence ID" value="ENSAOWP00000002692.1"/>
    <property type="gene ID" value="ENSAOWG00000001930.1"/>
</dbReference>
<feature type="domain" description="Ig-like" evidence="4">
    <location>
        <begin position="56"/>
        <end position="149"/>
    </location>
</feature>
<dbReference type="Proteomes" id="UP000694424">
    <property type="component" value="Unplaced"/>
</dbReference>
<accession>A0A8B9P0W2</accession>
<dbReference type="SMART" id="SM00406">
    <property type="entry name" value="IGv"/>
    <property type="match status" value="1"/>
</dbReference>
<organism evidence="5 6">
    <name type="scientific">Apteryx owenii</name>
    <name type="common">Little spotted kiwi</name>
    <dbReference type="NCBI Taxonomy" id="8824"/>
    <lineage>
        <taxon>Eukaryota</taxon>
        <taxon>Metazoa</taxon>
        <taxon>Chordata</taxon>
        <taxon>Craniata</taxon>
        <taxon>Vertebrata</taxon>
        <taxon>Euteleostomi</taxon>
        <taxon>Archelosauria</taxon>
        <taxon>Archosauria</taxon>
        <taxon>Dinosauria</taxon>
        <taxon>Saurischia</taxon>
        <taxon>Theropoda</taxon>
        <taxon>Coelurosauria</taxon>
        <taxon>Aves</taxon>
        <taxon>Palaeognathae</taxon>
        <taxon>Apterygiformes</taxon>
        <taxon>Apterygidae</taxon>
        <taxon>Apteryx</taxon>
    </lineage>
</organism>
<dbReference type="InterPro" id="IPR013106">
    <property type="entry name" value="Ig_V-set"/>
</dbReference>
<evidence type="ECO:0000313" key="6">
    <source>
        <dbReference type="Proteomes" id="UP000694424"/>
    </source>
</evidence>
<dbReference type="InterPro" id="IPR013783">
    <property type="entry name" value="Ig-like_fold"/>
</dbReference>
<dbReference type="InterPro" id="IPR036179">
    <property type="entry name" value="Ig-like_dom_sf"/>
</dbReference>
<evidence type="ECO:0000256" key="3">
    <source>
        <dbReference type="ARBA" id="ARBA00043265"/>
    </source>
</evidence>
<dbReference type="InterPro" id="IPR007110">
    <property type="entry name" value="Ig-like_dom"/>
</dbReference>
<evidence type="ECO:0000256" key="2">
    <source>
        <dbReference type="ARBA" id="ARBA00023130"/>
    </source>
</evidence>
<dbReference type="SUPFAM" id="SSF48726">
    <property type="entry name" value="Immunoglobulin"/>
    <property type="match status" value="1"/>
</dbReference>
<keyword evidence="1" id="KW-0391">Immunity</keyword>
<keyword evidence="2" id="KW-1064">Adaptive immunity</keyword>
<evidence type="ECO:0000256" key="1">
    <source>
        <dbReference type="ARBA" id="ARBA00022859"/>
    </source>
</evidence>
<dbReference type="Gene3D" id="2.60.40.10">
    <property type="entry name" value="Immunoglobulins"/>
    <property type="match status" value="1"/>
</dbReference>
<dbReference type="Pfam" id="PF07686">
    <property type="entry name" value="V-set"/>
    <property type="match status" value="1"/>
</dbReference>
<reference evidence="5" key="2">
    <citation type="submission" date="2025-09" db="UniProtKB">
        <authorList>
            <consortium name="Ensembl"/>
        </authorList>
    </citation>
    <scope>IDENTIFICATION</scope>
</reference>
<sequence>MPGLHVPRKGTPERLVNCLPLCVCVCALPCSLHFLSTGVQAQMRLVEAGGGLKAPGESIRLSCHGYDFTFKDYYLLWYRQALGATLEWVAIISDDSSYIRYGTAVESRATVFRDSSQTVASLALHVLRPQDSARYFCAVPTVTGKPSAP</sequence>
<evidence type="ECO:0000259" key="4">
    <source>
        <dbReference type="PROSITE" id="PS50835"/>
    </source>
</evidence>
<keyword evidence="3" id="KW-1280">Immunoglobulin</keyword>